<dbReference type="GO" id="GO:0016491">
    <property type="term" value="F:oxidoreductase activity"/>
    <property type="evidence" value="ECO:0007669"/>
    <property type="project" value="UniProtKB-KW"/>
</dbReference>
<evidence type="ECO:0000313" key="6">
    <source>
        <dbReference type="EMBL" id="KAK1770221.1"/>
    </source>
</evidence>
<evidence type="ECO:0000256" key="2">
    <source>
        <dbReference type="ARBA" id="ARBA00023002"/>
    </source>
</evidence>
<dbReference type="InterPro" id="IPR001199">
    <property type="entry name" value="Cyt_B5-like_heme/steroid-bd"/>
</dbReference>
<dbReference type="InterPro" id="IPR008259">
    <property type="entry name" value="FMN_hydac_DH_AS"/>
</dbReference>
<dbReference type="PROSITE" id="PS50255">
    <property type="entry name" value="CYTOCHROME_B5_2"/>
    <property type="match status" value="1"/>
</dbReference>
<name>A0AAJ0C5B2_9PEZI</name>
<keyword evidence="7" id="KW-1185">Reference proteome</keyword>
<feature type="region of interest" description="Disordered" evidence="3">
    <location>
        <begin position="100"/>
        <end position="126"/>
    </location>
</feature>
<dbReference type="InterPro" id="IPR037396">
    <property type="entry name" value="FMN_HAD"/>
</dbReference>
<dbReference type="RefSeq" id="XP_060286434.1">
    <property type="nucleotide sequence ID" value="XM_060430924.1"/>
</dbReference>
<dbReference type="InterPro" id="IPR000262">
    <property type="entry name" value="FMN-dep_DH"/>
</dbReference>
<dbReference type="InterPro" id="IPR013785">
    <property type="entry name" value="Aldolase_TIM"/>
</dbReference>
<sequence length="521" mass="56108">MGSRSPCSRSPAAGPTTRESLVAIDISMMDGAEVSKHNSKQSCWIVIDLRVYDITSFLQQHPGGEAVLLKQGGADATSEFNKLHPPDYVDDLPQGSYLGNLDPATAKGLRKPTPPAPAPSSSPAAGKVPDLALCVRASDFEEAAKVVLNRKSWIYVSSSANSGLSLRGNLDDWSRVTFRPRVLRNVEVVDAQSSILGHPTPHPFYASAMGTLGVAHAEAEPELVRAVARRGAHAVISTASTRATGQIMQAFEEESRRLGGVSPSRLFFQLYLPDDRAKALAIIETAKRAGYKGLWITVDLPVLGKRTADRRLQAEEALSLGVSVESVPQASEGENPYTPGAGGRVVAGRVSARTTWDDLKWIREAWQGPIVLKGIQCAEDAKLAVEYGCQAILLSNHGGRQLHTAPSSLTTLLEIRTYCPEVLEKLEVYVDGGLRDGADILKAICLGAKSVGVGRPFFYAMAAYGAAGVERCIDILAEELATAMRLVGITSLDQARPEMVNASRLLNDMWRPEKQFAQSRL</sequence>
<accession>A0AAJ0C5B2</accession>
<dbReference type="InterPro" id="IPR036400">
    <property type="entry name" value="Cyt_B5-like_heme/steroid_sf"/>
</dbReference>
<proteinExistence type="predicted"/>
<protein>
    <submittedName>
        <fullName evidence="6">Mitochondrial cytochrome-like protein b2</fullName>
    </submittedName>
</protein>
<feature type="domain" description="FMN hydroxy acid dehydrogenase" evidence="5">
    <location>
        <begin position="129"/>
        <end position="505"/>
    </location>
</feature>
<dbReference type="PRINTS" id="PR00363">
    <property type="entry name" value="CYTOCHROMEB5"/>
</dbReference>
<dbReference type="PROSITE" id="PS51349">
    <property type="entry name" value="FMN_HYDROXY_ACID_DH_2"/>
    <property type="match status" value="1"/>
</dbReference>
<dbReference type="Proteomes" id="UP001244011">
    <property type="component" value="Unassembled WGS sequence"/>
</dbReference>
<keyword evidence="2" id="KW-0560">Oxidoreductase</keyword>
<dbReference type="SMART" id="SM01117">
    <property type="entry name" value="Cyt-b5"/>
    <property type="match status" value="1"/>
</dbReference>
<dbReference type="EMBL" id="MU839001">
    <property type="protein sequence ID" value="KAK1770221.1"/>
    <property type="molecule type" value="Genomic_DNA"/>
</dbReference>
<dbReference type="Gene3D" id="3.20.20.70">
    <property type="entry name" value="Aldolase class I"/>
    <property type="match status" value="1"/>
</dbReference>
<evidence type="ECO:0000313" key="7">
    <source>
        <dbReference type="Proteomes" id="UP001244011"/>
    </source>
</evidence>
<feature type="domain" description="Cytochrome b5 heme-binding" evidence="4">
    <location>
        <begin position="26"/>
        <end position="102"/>
    </location>
</feature>
<comment type="cofactor">
    <cofactor evidence="1">
        <name>FMN</name>
        <dbReference type="ChEBI" id="CHEBI:58210"/>
    </cofactor>
</comment>
<evidence type="ECO:0000256" key="3">
    <source>
        <dbReference type="SAM" id="MobiDB-lite"/>
    </source>
</evidence>
<dbReference type="PANTHER" id="PTHR10578">
    <property type="entry name" value="S -2-HYDROXY-ACID OXIDASE-RELATED"/>
    <property type="match status" value="1"/>
</dbReference>
<comment type="caution">
    <text evidence="6">The sequence shown here is derived from an EMBL/GenBank/DDBJ whole genome shotgun (WGS) entry which is preliminary data.</text>
</comment>
<dbReference type="Pfam" id="PF01070">
    <property type="entry name" value="FMN_dh"/>
    <property type="match status" value="1"/>
</dbReference>
<dbReference type="GeneID" id="85314111"/>
<organism evidence="6 7">
    <name type="scientific">Phialemonium atrogriseum</name>
    <dbReference type="NCBI Taxonomy" id="1093897"/>
    <lineage>
        <taxon>Eukaryota</taxon>
        <taxon>Fungi</taxon>
        <taxon>Dikarya</taxon>
        <taxon>Ascomycota</taxon>
        <taxon>Pezizomycotina</taxon>
        <taxon>Sordariomycetes</taxon>
        <taxon>Sordariomycetidae</taxon>
        <taxon>Cephalothecales</taxon>
        <taxon>Cephalothecaceae</taxon>
        <taxon>Phialemonium</taxon>
    </lineage>
</organism>
<evidence type="ECO:0000256" key="1">
    <source>
        <dbReference type="ARBA" id="ARBA00001917"/>
    </source>
</evidence>
<evidence type="ECO:0000259" key="5">
    <source>
        <dbReference type="PROSITE" id="PS51349"/>
    </source>
</evidence>
<dbReference type="Gene3D" id="3.10.120.10">
    <property type="entry name" value="Cytochrome b5-like heme/steroid binding domain"/>
    <property type="match status" value="1"/>
</dbReference>
<dbReference type="Pfam" id="PF00173">
    <property type="entry name" value="Cyt-b5"/>
    <property type="match status" value="1"/>
</dbReference>
<dbReference type="SUPFAM" id="SSF51395">
    <property type="entry name" value="FMN-linked oxidoreductases"/>
    <property type="match status" value="1"/>
</dbReference>
<evidence type="ECO:0000259" key="4">
    <source>
        <dbReference type="PROSITE" id="PS50255"/>
    </source>
</evidence>
<dbReference type="PROSITE" id="PS00557">
    <property type="entry name" value="FMN_HYDROXY_ACID_DH_1"/>
    <property type="match status" value="1"/>
</dbReference>
<dbReference type="AlphaFoldDB" id="A0AAJ0C5B2"/>
<dbReference type="PANTHER" id="PTHR10578:SF104">
    <property type="entry name" value="CYTOCHROME B2, MITOCHONDRIAL-RELATED"/>
    <property type="match status" value="1"/>
</dbReference>
<gene>
    <name evidence="6" type="ORF">QBC33DRAFT_576627</name>
</gene>
<dbReference type="SUPFAM" id="SSF55856">
    <property type="entry name" value="Cytochrome b5-like heme/steroid binding domain"/>
    <property type="match status" value="1"/>
</dbReference>
<reference evidence="6" key="1">
    <citation type="submission" date="2023-06" db="EMBL/GenBank/DDBJ databases">
        <title>Genome-scale phylogeny and comparative genomics of the fungal order Sordariales.</title>
        <authorList>
            <consortium name="Lawrence Berkeley National Laboratory"/>
            <person name="Hensen N."/>
            <person name="Bonometti L."/>
            <person name="Westerberg I."/>
            <person name="Brannstrom I.O."/>
            <person name="Guillou S."/>
            <person name="Cros-Aarteil S."/>
            <person name="Calhoun S."/>
            <person name="Haridas S."/>
            <person name="Kuo A."/>
            <person name="Mondo S."/>
            <person name="Pangilinan J."/>
            <person name="Riley R."/>
            <person name="Labutti K."/>
            <person name="Andreopoulos B."/>
            <person name="Lipzen A."/>
            <person name="Chen C."/>
            <person name="Yanf M."/>
            <person name="Daum C."/>
            <person name="Ng V."/>
            <person name="Clum A."/>
            <person name="Steindorff A."/>
            <person name="Ohm R."/>
            <person name="Martin F."/>
            <person name="Silar P."/>
            <person name="Natvig D."/>
            <person name="Lalanne C."/>
            <person name="Gautier V."/>
            <person name="Ament-Velasquez S.L."/>
            <person name="Kruys A."/>
            <person name="Hutchinson M.I."/>
            <person name="Powell A.J."/>
            <person name="Barry K."/>
            <person name="Miller A.N."/>
            <person name="Grigoriev I.V."/>
            <person name="Debuchy R."/>
            <person name="Gladieux P."/>
            <person name="Thoren M.H."/>
            <person name="Johannesson H."/>
        </authorList>
    </citation>
    <scope>NUCLEOTIDE SEQUENCE</scope>
    <source>
        <strain evidence="6">8032-3</strain>
    </source>
</reference>